<gene>
    <name evidence="4" type="ORF">CLV93_104203</name>
    <name evidence="3" type="ORF">JCM18694_20900</name>
</gene>
<reference evidence="4 5" key="1">
    <citation type="submission" date="2018-03" db="EMBL/GenBank/DDBJ databases">
        <title>Genomic Encyclopedia of Archaeal and Bacterial Type Strains, Phase II (KMG-II): from individual species to whole genera.</title>
        <authorList>
            <person name="Goeker M."/>
        </authorList>
    </citation>
    <scope>NUCLEOTIDE SEQUENCE [LARGE SCALE GENOMIC DNA]</scope>
    <source>
        <strain evidence="4 5">DSM 27267</strain>
    </source>
</reference>
<name>A0A2P8CE75_9BACT</name>
<dbReference type="Gene3D" id="3.40.50.720">
    <property type="entry name" value="NAD(P)-binding Rossmann-like Domain"/>
    <property type="match status" value="1"/>
</dbReference>
<keyword evidence="2" id="KW-0560">Oxidoreductase</keyword>
<dbReference type="PANTHER" id="PTHR24320">
    <property type="entry name" value="RETINOL DEHYDROGENASE"/>
    <property type="match status" value="1"/>
</dbReference>
<dbReference type="RefSeq" id="WP_106542071.1">
    <property type="nucleotide sequence ID" value="NZ_BLAU01000001.1"/>
</dbReference>
<evidence type="ECO:0000313" key="4">
    <source>
        <dbReference type="EMBL" id="PSK83273.1"/>
    </source>
</evidence>
<evidence type="ECO:0000256" key="2">
    <source>
        <dbReference type="ARBA" id="ARBA00023002"/>
    </source>
</evidence>
<evidence type="ECO:0000313" key="6">
    <source>
        <dbReference type="Proteomes" id="UP000396862"/>
    </source>
</evidence>
<dbReference type="InterPro" id="IPR002347">
    <property type="entry name" value="SDR_fam"/>
</dbReference>
<dbReference type="PANTHER" id="PTHR24320:SF274">
    <property type="entry name" value="CHAIN DEHYDROGENASE, PUTATIVE (AFU_ORTHOLOGUE AFUA_4G00440)-RELATED"/>
    <property type="match status" value="1"/>
</dbReference>
<dbReference type="Proteomes" id="UP000240621">
    <property type="component" value="Unassembled WGS sequence"/>
</dbReference>
<dbReference type="Pfam" id="PF00106">
    <property type="entry name" value="adh_short"/>
    <property type="match status" value="1"/>
</dbReference>
<reference evidence="3 6" key="2">
    <citation type="submission" date="2019-10" db="EMBL/GenBank/DDBJ databases">
        <title>Prolixibacter strains distinguished by the presence of nitrate reductase genes were adept at nitrate-dependent anaerobic corrosion of metallic iron and carbon steel.</title>
        <authorList>
            <person name="Iino T."/>
            <person name="Shono N."/>
            <person name="Ito K."/>
            <person name="Nakamura R."/>
            <person name="Sueoka K."/>
            <person name="Harayama S."/>
            <person name="Ohkuma M."/>
        </authorList>
    </citation>
    <scope>NUCLEOTIDE SEQUENCE [LARGE SCALE GENOMIC DNA]</scope>
    <source>
        <strain evidence="3 6">MIC1-1</strain>
    </source>
</reference>
<dbReference type="OrthoDB" id="822355at2"/>
<comment type="caution">
    <text evidence="4">The sequence shown here is derived from an EMBL/GenBank/DDBJ whole genome shotgun (WGS) entry which is preliminary data.</text>
</comment>
<proteinExistence type="inferred from homology"/>
<evidence type="ECO:0000256" key="1">
    <source>
        <dbReference type="ARBA" id="ARBA00006484"/>
    </source>
</evidence>
<dbReference type="AlphaFoldDB" id="A0A2P8CE75"/>
<evidence type="ECO:0000313" key="3">
    <source>
        <dbReference type="EMBL" id="GET21844.1"/>
    </source>
</evidence>
<dbReference type="Proteomes" id="UP000396862">
    <property type="component" value="Unassembled WGS sequence"/>
</dbReference>
<dbReference type="EMBL" id="BLAU01000001">
    <property type="protein sequence ID" value="GET21844.1"/>
    <property type="molecule type" value="Genomic_DNA"/>
</dbReference>
<protein>
    <submittedName>
        <fullName evidence="4">NAD(P)-dependent dehydrogenase (Short-subunit alcohol dehydrogenase family)</fullName>
    </submittedName>
    <submittedName>
        <fullName evidence="3">Short-chain dehydrogenase</fullName>
    </submittedName>
</protein>
<accession>A0A2P8CE75</accession>
<organism evidence="4 5">
    <name type="scientific">Prolixibacter denitrificans</name>
    <dbReference type="NCBI Taxonomy" id="1541063"/>
    <lineage>
        <taxon>Bacteria</taxon>
        <taxon>Pseudomonadati</taxon>
        <taxon>Bacteroidota</taxon>
        <taxon>Bacteroidia</taxon>
        <taxon>Marinilabiliales</taxon>
        <taxon>Prolixibacteraceae</taxon>
        <taxon>Prolixibacter</taxon>
    </lineage>
</organism>
<dbReference type="InterPro" id="IPR036291">
    <property type="entry name" value="NAD(P)-bd_dom_sf"/>
</dbReference>
<dbReference type="EMBL" id="PYGC01000004">
    <property type="protein sequence ID" value="PSK83273.1"/>
    <property type="molecule type" value="Genomic_DNA"/>
</dbReference>
<dbReference type="GO" id="GO:0016491">
    <property type="term" value="F:oxidoreductase activity"/>
    <property type="evidence" value="ECO:0007669"/>
    <property type="project" value="UniProtKB-KW"/>
</dbReference>
<sequence length="256" mass="28050">MARIFITGSSDGLGLLAAKALVSQGHQVVLHARNEERAKSAMNDVPGAENVLIGDLSSMEETKRLAEQVNKSGPFHAIIHNAGIINSQGNTKSSDGLPRIFAVNTIAPYILTAMIKRPERLIYLSSSMHRQGEASKDRLESILEGKNFPSYSDTKLHDLILALAVARKWPEVSSNAVDPGWVPTKMGGRSAPDDLEKGFLTQIWLAVGQDKEATISGRYLHHQKEMNCHPQAKDEGIQEKLLSVCEQLTGIPFPHR</sequence>
<dbReference type="SUPFAM" id="SSF51735">
    <property type="entry name" value="NAD(P)-binding Rossmann-fold domains"/>
    <property type="match status" value="1"/>
</dbReference>
<dbReference type="PRINTS" id="PR00081">
    <property type="entry name" value="GDHRDH"/>
</dbReference>
<evidence type="ECO:0000313" key="5">
    <source>
        <dbReference type="Proteomes" id="UP000240621"/>
    </source>
</evidence>
<comment type="similarity">
    <text evidence="1">Belongs to the short-chain dehydrogenases/reductases (SDR) family.</text>
</comment>
<keyword evidence="6" id="KW-1185">Reference proteome</keyword>